<feature type="region of interest" description="Disordered" evidence="1">
    <location>
        <begin position="362"/>
        <end position="428"/>
    </location>
</feature>
<evidence type="ECO:0000256" key="1">
    <source>
        <dbReference type="SAM" id="MobiDB-lite"/>
    </source>
</evidence>
<reference evidence="2" key="1">
    <citation type="submission" date="2018-11" db="EMBL/GenBank/DDBJ databases">
        <authorList>
            <consortium name="Pathogen Informatics"/>
        </authorList>
    </citation>
    <scope>NUCLEOTIDE SEQUENCE</scope>
</reference>
<feature type="compositionally biased region" description="Basic and acidic residues" evidence="1">
    <location>
        <begin position="372"/>
        <end position="390"/>
    </location>
</feature>
<dbReference type="PROSITE" id="PS50096">
    <property type="entry name" value="IQ"/>
    <property type="match status" value="1"/>
</dbReference>
<feature type="compositionally biased region" description="Polar residues" evidence="1">
    <location>
        <begin position="33"/>
        <end position="49"/>
    </location>
</feature>
<dbReference type="AlphaFoldDB" id="A0A3S5CG98"/>
<feature type="region of interest" description="Disordered" evidence="1">
    <location>
        <begin position="312"/>
        <end position="336"/>
    </location>
</feature>
<dbReference type="EMBL" id="CAAALY010038178">
    <property type="protein sequence ID" value="VEL18694.1"/>
    <property type="molecule type" value="Genomic_DNA"/>
</dbReference>
<protein>
    <submittedName>
        <fullName evidence="2">Uncharacterized protein</fullName>
    </submittedName>
</protein>
<comment type="caution">
    <text evidence="2">The sequence shown here is derived from an EMBL/GenBank/DDBJ whole genome shotgun (WGS) entry which is preliminary data.</text>
</comment>
<feature type="compositionally biased region" description="Basic and acidic residues" evidence="1">
    <location>
        <begin position="312"/>
        <end position="324"/>
    </location>
</feature>
<sequence length="428" mass="47859">MPLGVFLAIRFKKAGDESLLVVSENHGLLISDANPTRENNAPRPTNPHRTQAGRISFSSPNGSLARPREALPSIMYASIMHTARQGINTASALGFKGLIHPFTMGNVCRKSARKQKRYQQSGFLLPSEMHEFKHHRKRYAKSLFRGHRSRRKYQNQPPYDQRQPTCLFLGRQAMRRWGDEPGYEEAVVNRASQTPANWSEELSASFRSATLKLAPSDDDHQPGLDAPQSEGPGVPIQTGELVGRKNCPDSPRSPTVQAASSFHRLDVGLLEAKQFSKSGGMVALDETWDKSARQSVVRGRRLKDVDLMPVQKKEERWESESCEKAEDDEEEAKASFTGRLNQASRHAGLQFVRRCESETLGRQAKSNIRGGRQADTDKDRRLPSADHEAWPPDNWTKRAGLTGEKVNKPCRSVSTSLKKRVSSRGPIC</sequence>
<evidence type="ECO:0000313" key="2">
    <source>
        <dbReference type="EMBL" id="VEL18694.1"/>
    </source>
</evidence>
<name>A0A3S5CG98_9PLAT</name>
<organism evidence="2 3">
    <name type="scientific">Protopolystoma xenopodis</name>
    <dbReference type="NCBI Taxonomy" id="117903"/>
    <lineage>
        <taxon>Eukaryota</taxon>
        <taxon>Metazoa</taxon>
        <taxon>Spiralia</taxon>
        <taxon>Lophotrochozoa</taxon>
        <taxon>Platyhelminthes</taxon>
        <taxon>Monogenea</taxon>
        <taxon>Polyopisthocotylea</taxon>
        <taxon>Polystomatidea</taxon>
        <taxon>Polystomatidae</taxon>
        <taxon>Protopolystoma</taxon>
    </lineage>
</organism>
<proteinExistence type="predicted"/>
<gene>
    <name evidence="2" type="ORF">PXEA_LOCUS12134</name>
</gene>
<evidence type="ECO:0000313" key="3">
    <source>
        <dbReference type="Proteomes" id="UP000784294"/>
    </source>
</evidence>
<keyword evidence="3" id="KW-1185">Reference proteome</keyword>
<accession>A0A3S5CG98</accession>
<feature type="region of interest" description="Disordered" evidence="1">
    <location>
        <begin position="213"/>
        <end position="258"/>
    </location>
</feature>
<dbReference type="Proteomes" id="UP000784294">
    <property type="component" value="Unassembled WGS sequence"/>
</dbReference>
<feature type="region of interest" description="Disordered" evidence="1">
    <location>
        <begin position="32"/>
        <end position="66"/>
    </location>
</feature>